<sequence length="509" mass="54865">MPGSATEHATELNGFSSNDRLDGVLEENGLRVTDDDGGPLVDWKSNAEDRPTNWSSKPTIHTLVVVLLWSMFTTILTTIGTAASVPARQDFGLSQQVGYLIFTTSTLLGEGIGGALFAPISESFGRRTVYLFGSVLATISCGISAIPHPASVTIGRFLTGFACAIPPSISGGIIDDIFHDSPWLTWNIYIWTTVSNAGLSVGPIVSGYLTFRVGWQWPFYVATIAAFVLTLLSAAMRESRPSLLLKRKAQHVERVSNTTSIPTRGHDSFPTLSGFVRQALVRPLRLLFTEPIIAVSAVIAATIFGLAYGLTAGLEVIYIQYGFSEAATSLSFIPILLGMLLATAPRVYDDWRSRQARKSGAQPDTEPEAKLWSFGVAVPVFAIGLWLVAWTIKPKVSIHWIVSMVGLVLFGYALNDINFVLAGYVTESYGSYAASAYSGIVMARAAISCGFAQGTEPFFVALGPNIAVSILAAVATLFCLAPVLFMRYGKKLRSRSRFASSLKDSDDKS</sequence>
<dbReference type="AlphaFoldDB" id="A0AAN8EEQ7"/>
<keyword evidence="3 6" id="KW-1133">Transmembrane helix</keyword>
<organism evidence="8 9">
    <name type="scientific">Knufia fluminis</name>
    <dbReference type="NCBI Taxonomy" id="191047"/>
    <lineage>
        <taxon>Eukaryota</taxon>
        <taxon>Fungi</taxon>
        <taxon>Dikarya</taxon>
        <taxon>Ascomycota</taxon>
        <taxon>Pezizomycotina</taxon>
        <taxon>Eurotiomycetes</taxon>
        <taxon>Chaetothyriomycetidae</taxon>
        <taxon>Chaetothyriales</taxon>
        <taxon>Trichomeriaceae</taxon>
        <taxon>Knufia</taxon>
    </lineage>
</organism>
<reference evidence="8 9" key="1">
    <citation type="submission" date="2022-12" db="EMBL/GenBank/DDBJ databases">
        <title>Genomic features and morphological characterization of a novel Knufia sp. strain isolated from spacecraft assembly facility.</title>
        <authorList>
            <person name="Teixeira M."/>
            <person name="Chander A.M."/>
            <person name="Stajich J.E."/>
            <person name="Venkateswaran K."/>
        </authorList>
    </citation>
    <scope>NUCLEOTIDE SEQUENCE [LARGE SCALE GENOMIC DNA]</scope>
    <source>
        <strain evidence="8 9">FJI-L2-BK-P2</strain>
    </source>
</reference>
<feature type="transmembrane region" description="Helical" evidence="6">
    <location>
        <begin position="60"/>
        <end position="85"/>
    </location>
</feature>
<comment type="caution">
    <text evidence="8">The sequence shown here is derived from an EMBL/GenBank/DDBJ whole genome shotgun (WGS) entry which is preliminary data.</text>
</comment>
<gene>
    <name evidence="8" type="ORF">OHC33_010043</name>
</gene>
<dbReference type="InterPro" id="IPR036259">
    <property type="entry name" value="MFS_trans_sf"/>
</dbReference>
<dbReference type="EMBL" id="JAKLMC020000041">
    <property type="protein sequence ID" value="KAK5948957.1"/>
    <property type="molecule type" value="Genomic_DNA"/>
</dbReference>
<feature type="transmembrane region" description="Helical" evidence="6">
    <location>
        <begin position="97"/>
        <end position="117"/>
    </location>
</feature>
<evidence type="ECO:0000256" key="3">
    <source>
        <dbReference type="ARBA" id="ARBA00022989"/>
    </source>
</evidence>
<evidence type="ECO:0000313" key="8">
    <source>
        <dbReference type="EMBL" id="KAK5948957.1"/>
    </source>
</evidence>
<feature type="domain" description="Major facilitator superfamily (MFS) profile" evidence="7">
    <location>
        <begin position="62"/>
        <end position="490"/>
    </location>
</feature>
<feature type="transmembrane region" description="Helical" evidence="6">
    <location>
        <begin position="129"/>
        <end position="148"/>
    </location>
</feature>
<dbReference type="GO" id="GO:0022857">
    <property type="term" value="F:transmembrane transporter activity"/>
    <property type="evidence" value="ECO:0007669"/>
    <property type="project" value="InterPro"/>
</dbReference>
<feature type="transmembrane region" description="Helical" evidence="6">
    <location>
        <begin position="287"/>
        <end position="310"/>
    </location>
</feature>
<evidence type="ECO:0000256" key="6">
    <source>
        <dbReference type="SAM" id="Phobius"/>
    </source>
</evidence>
<evidence type="ECO:0000313" key="9">
    <source>
        <dbReference type="Proteomes" id="UP001316803"/>
    </source>
</evidence>
<dbReference type="GO" id="GO:0016020">
    <property type="term" value="C:membrane"/>
    <property type="evidence" value="ECO:0007669"/>
    <property type="project" value="UniProtKB-SubCell"/>
</dbReference>
<name>A0AAN8EEQ7_9EURO</name>
<feature type="transmembrane region" description="Helical" evidence="6">
    <location>
        <begin position="398"/>
        <end position="422"/>
    </location>
</feature>
<keyword evidence="2 6" id="KW-0812">Transmembrane</keyword>
<feature type="transmembrane region" description="Helical" evidence="6">
    <location>
        <begin position="369"/>
        <end position="392"/>
    </location>
</feature>
<dbReference type="PROSITE" id="PS50850">
    <property type="entry name" value="MFS"/>
    <property type="match status" value="1"/>
</dbReference>
<comment type="subcellular location">
    <subcellularLocation>
        <location evidence="1">Membrane</location>
        <topology evidence="1">Multi-pass membrane protein</topology>
    </subcellularLocation>
</comment>
<dbReference type="Gene3D" id="1.20.1250.20">
    <property type="entry name" value="MFS general substrate transporter like domains"/>
    <property type="match status" value="1"/>
</dbReference>
<feature type="transmembrane region" description="Helical" evidence="6">
    <location>
        <begin position="217"/>
        <end position="236"/>
    </location>
</feature>
<evidence type="ECO:0000259" key="7">
    <source>
        <dbReference type="PROSITE" id="PS50850"/>
    </source>
</evidence>
<evidence type="ECO:0000256" key="5">
    <source>
        <dbReference type="SAM" id="MobiDB-lite"/>
    </source>
</evidence>
<feature type="transmembrane region" description="Helical" evidence="6">
    <location>
        <begin position="186"/>
        <end position="211"/>
    </location>
</feature>
<dbReference type="Proteomes" id="UP001316803">
    <property type="component" value="Unassembled WGS sequence"/>
</dbReference>
<dbReference type="PANTHER" id="PTHR23502">
    <property type="entry name" value="MAJOR FACILITATOR SUPERFAMILY"/>
    <property type="match status" value="1"/>
</dbReference>
<protein>
    <recommendedName>
        <fullName evidence="7">Major facilitator superfamily (MFS) profile domain-containing protein</fullName>
    </recommendedName>
</protein>
<feature type="region of interest" description="Disordered" evidence="5">
    <location>
        <begin position="1"/>
        <end position="20"/>
    </location>
</feature>
<dbReference type="InterPro" id="IPR011701">
    <property type="entry name" value="MFS"/>
</dbReference>
<dbReference type="PANTHER" id="PTHR23502:SF157">
    <property type="entry name" value="MAJOR FACILITATOR SUPERFAMILY (MFS) PROFILE DOMAIN-CONTAINING PROTEIN-RELATED"/>
    <property type="match status" value="1"/>
</dbReference>
<proteinExistence type="predicted"/>
<dbReference type="InterPro" id="IPR020846">
    <property type="entry name" value="MFS_dom"/>
</dbReference>
<accession>A0AAN8EEQ7</accession>
<keyword evidence="9" id="KW-1185">Reference proteome</keyword>
<feature type="transmembrane region" description="Helical" evidence="6">
    <location>
        <begin position="330"/>
        <end position="348"/>
    </location>
</feature>
<feature type="transmembrane region" description="Helical" evidence="6">
    <location>
        <begin position="154"/>
        <end position="174"/>
    </location>
</feature>
<keyword evidence="4 6" id="KW-0472">Membrane</keyword>
<evidence type="ECO:0000256" key="1">
    <source>
        <dbReference type="ARBA" id="ARBA00004141"/>
    </source>
</evidence>
<dbReference type="SUPFAM" id="SSF103473">
    <property type="entry name" value="MFS general substrate transporter"/>
    <property type="match status" value="1"/>
</dbReference>
<feature type="transmembrane region" description="Helical" evidence="6">
    <location>
        <begin position="466"/>
        <end position="488"/>
    </location>
</feature>
<dbReference type="Pfam" id="PF07690">
    <property type="entry name" value="MFS_1"/>
    <property type="match status" value="1"/>
</dbReference>
<evidence type="ECO:0000256" key="4">
    <source>
        <dbReference type="ARBA" id="ARBA00023136"/>
    </source>
</evidence>
<feature type="transmembrane region" description="Helical" evidence="6">
    <location>
        <begin position="434"/>
        <end position="454"/>
    </location>
</feature>
<evidence type="ECO:0000256" key="2">
    <source>
        <dbReference type="ARBA" id="ARBA00022692"/>
    </source>
</evidence>